<dbReference type="PROSITE" id="PS51293">
    <property type="entry name" value="SANT"/>
    <property type="match status" value="1"/>
</dbReference>
<evidence type="ECO:0000256" key="7">
    <source>
        <dbReference type="SAM" id="MobiDB-lite"/>
    </source>
</evidence>
<feature type="region of interest" description="Disordered" evidence="7">
    <location>
        <begin position="352"/>
        <end position="387"/>
    </location>
</feature>
<dbReference type="SMART" id="SM00717">
    <property type="entry name" value="SANT"/>
    <property type="match status" value="1"/>
</dbReference>
<dbReference type="PROSITE" id="PS51156">
    <property type="entry name" value="ELM2"/>
    <property type="match status" value="1"/>
</dbReference>
<comment type="caution">
    <text evidence="13">The sequence shown here is derived from an EMBL/GenBank/DDBJ whole genome shotgun (WGS) entry which is preliminary data.</text>
</comment>
<dbReference type="InterPro" id="IPR000679">
    <property type="entry name" value="Znf_GATA"/>
</dbReference>
<evidence type="ECO:0000256" key="4">
    <source>
        <dbReference type="ARBA" id="ARBA00023125"/>
    </source>
</evidence>
<feature type="region of interest" description="Disordered" evidence="7">
    <location>
        <begin position="250"/>
        <end position="297"/>
    </location>
</feature>
<feature type="domain" description="PHD-type" evidence="12">
    <location>
        <begin position="743"/>
        <end position="864"/>
    </location>
</feature>
<evidence type="ECO:0000259" key="11">
    <source>
        <dbReference type="PROSITE" id="PS51293"/>
    </source>
</evidence>
<dbReference type="Proteomes" id="UP000780801">
    <property type="component" value="Unassembled WGS sequence"/>
</dbReference>
<dbReference type="AlphaFoldDB" id="A0A9P6FTB3"/>
<dbReference type="EMBL" id="JAABOA010001630">
    <property type="protein sequence ID" value="KAF9581173.1"/>
    <property type="molecule type" value="Genomic_DNA"/>
</dbReference>
<dbReference type="Pfam" id="PF01426">
    <property type="entry name" value="BAH"/>
    <property type="match status" value="1"/>
</dbReference>
<dbReference type="Gene3D" id="1.10.10.60">
    <property type="entry name" value="Homeodomain-like"/>
    <property type="match status" value="1"/>
</dbReference>
<dbReference type="SUPFAM" id="SSF57903">
    <property type="entry name" value="FYVE/PHD zinc finger"/>
    <property type="match status" value="1"/>
</dbReference>
<evidence type="ECO:0000313" key="14">
    <source>
        <dbReference type="Proteomes" id="UP000780801"/>
    </source>
</evidence>
<feature type="domain" description="GATA-type" evidence="8">
    <location>
        <begin position="608"/>
        <end position="629"/>
    </location>
</feature>
<dbReference type="InterPro" id="IPR017884">
    <property type="entry name" value="SANT_dom"/>
</dbReference>
<dbReference type="InterPro" id="IPR013083">
    <property type="entry name" value="Znf_RING/FYVE/PHD"/>
</dbReference>
<dbReference type="Gene3D" id="3.30.40.10">
    <property type="entry name" value="Zinc/RING finger domain, C3HC4 (zinc finger)"/>
    <property type="match status" value="2"/>
</dbReference>
<dbReference type="PANTHER" id="PTHR47672:SF1">
    <property type="entry name" value="E3 UBIQUITIN-PROTEIN LIGASE SNT2"/>
    <property type="match status" value="1"/>
</dbReference>
<feature type="non-terminal residue" evidence="13">
    <location>
        <position position="985"/>
    </location>
</feature>
<dbReference type="OrthoDB" id="336088at2759"/>
<dbReference type="GO" id="GO:0003682">
    <property type="term" value="F:chromatin binding"/>
    <property type="evidence" value="ECO:0007669"/>
    <property type="project" value="InterPro"/>
</dbReference>
<evidence type="ECO:0000259" key="8">
    <source>
        <dbReference type="PROSITE" id="PS50114"/>
    </source>
</evidence>
<dbReference type="InterPro" id="IPR000949">
    <property type="entry name" value="ELM2_dom"/>
</dbReference>
<evidence type="ECO:0000256" key="1">
    <source>
        <dbReference type="ARBA" id="ARBA00022723"/>
    </source>
</evidence>
<evidence type="ECO:0000313" key="13">
    <source>
        <dbReference type="EMBL" id="KAF9581173.1"/>
    </source>
</evidence>
<organism evidence="13 14">
    <name type="scientific">Lunasporangiospora selenospora</name>
    <dbReference type="NCBI Taxonomy" id="979761"/>
    <lineage>
        <taxon>Eukaryota</taxon>
        <taxon>Fungi</taxon>
        <taxon>Fungi incertae sedis</taxon>
        <taxon>Mucoromycota</taxon>
        <taxon>Mortierellomycotina</taxon>
        <taxon>Mortierellomycetes</taxon>
        <taxon>Mortierellales</taxon>
        <taxon>Mortierellaceae</taxon>
        <taxon>Lunasporangiospora</taxon>
    </lineage>
</organism>
<dbReference type="InterPro" id="IPR034732">
    <property type="entry name" value="EPHD"/>
</dbReference>
<gene>
    <name evidence="13" type="primary">SNT2</name>
    <name evidence="13" type="ORF">BGW38_001914</name>
</gene>
<dbReference type="Gene3D" id="3.30.50.10">
    <property type="entry name" value="Erythroid Transcription Factor GATA-1, subunit A"/>
    <property type="match status" value="1"/>
</dbReference>
<feature type="compositionally biased region" description="Polar residues" evidence="7">
    <location>
        <begin position="677"/>
        <end position="691"/>
    </location>
</feature>
<dbReference type="PANTHER" id="PTHR47672">
    <property type="entry name" value="E3 UBIQUITIN-PROTEIN LIGASE SNT2"/>
    <property type="match status" value="1"/>
</dbReference>
<dbReference type="InterPro" id="IPR029617">
    <property type="entry name" value="Snt2"/>
</dbReference>
<keyword evidence="1" id="KW-0479">Metal-binding</keyword>
<dbReference type="PROSITE" id="PS50114">
    <property type="entry name" value="GATA_ZN_FINGER_2"/>
    <property type="match status" value="1"/>
</dbReference>
<dbReference type="InterPro" id="IPR013088">
    <property type="entry name" value="Znf_NHR/GATA"/>
</dbReference>
<dbReference type="SMART" id="SM00249">
    <property type="entry name" value="PHD"/>
    <property type="match status" value="2"/>
</dbReference>
<dbReference type="InterPro" id="IPR001005">
    <property type="entry name" value="SANT/Myb"/>
</dbReference>
<evidence type="ECO:0000259" key="12">
    <source>
        <dbReference type="PROSITE" id="PS51805"/>
    </source>
</evidence>
<feature type="compositionally biased region" description="Polar residues" evidence="7">
    <location>
        <begin position="583"/>
        <end position="596"/>
    </location>
</feature>
<evidence type="ECO:0000256" key="3">
    <source>
        <dbReference type="ARBA" id="ARBA00022833"/>
    </source>
</evidence>
<proteinExistence type="predicted"/>
<feature type="region of interest" description="Disordered" evidence="7">
    <location>
        <begin position="403"/>
        <end position="425"/>
    </location>
</feature>
<dbReference type="SUPFAM" id="SSF46689">
    <property type="entry name" value="Homeodomain-like"/>
    <property type="match status" value="1"/>
</dbReference>
<dbReference type="GO" id="GO:0036205">
    <property type="term" value="P:histone catabolic process"/>
    <property type="evidence" value="ECO:0007669"/>
    <property type="project" value="TreeGrafter"/>
</dbReference>
<dbReference type="PROSITE" id="PS51805">
    <property type="entry name" value="EPHD"/>
    <property type="match status" value="1"/>
</dbReference>
<dbReference type="GO" id="GO:0008270">
    <property type="term" value="F:zinc ion binding"/>
    <property type="evidence" value="ECO:0007669"/>
    <property type="project" value="UniProtKB-KW"/>
</dbReference>
<dbReference type="GO" id="GO:0006355">
    <property type="term" value="P:regulation of DNA-templated transcription"/>
    <property type="evidence" value="ECO:0007669"/>
    <property type="project" value="InterPro"/>
</dbReference>
<evidence type="ECO:0000256" key="2">
    <source>
        <dbReference type="ARBA" id="ARBA00022771"/>
    </source>
</evidence>
<name>A0A9P6FTB3_9FUNG</name>
<sequence>MTGLIQAEGKITSAALVDGSIAVINDHVYMASEFAGEPFYIGRIMEFGKPVSGRPLQARIGWYYRPKDVMARKNHDPRLLIATMHSDMNPITSIRGRCTVTHQAYIKDMDNYRRKSDHFYYSQLFDRYIHRFYDVLPVETVRNLPPDVADELGRRYQYIVVEAGTASEYTDAHRVCVICKRWCASGEALKCIMCLGFHHMLCINPPMLRKPAKGFAFQCALCTKLVMDSASSTPMSTPYASKLTPMTNISQSAQSSVQSSPKGSPKQKALTLSTQTSCSSSRNDNSTTHLSSSFDPKDQKMSHMWPFRYFGTHADIRDIFDPDDRVYPRAASRVGTRYQAVVAKWEGPGQILPTSSLFDDPQNNGYGSRSRSRRGGRGGRMANRPRATEVELSENYLRAHSASLESATDGPDTPLAPSSPARSAIGVDETIYQERGGDETVSLQYSKPHHISDEFVTSYMERVRALSLPLPCHSADLIDRALLLLQKSGFDADKAIEELGRTQKQDFDIEDWTSTEVEAFEEGIRTFGHELFAIKEKVETRSMKDIVRFFYQWKKTERYQPVYSVFTMINKPNKKFKSVGRGTVTSPSSDPASRTRTYGGHDASATHDKAALECAHCGTVNTRMWRRAPGETDKEKEFPRVFCNDCGNDWLRYVSLPAVIEPPKDGRKYKNKDLSATAGSGNKAPNTSSELPISIKRKRGEGRTPTTKRIKEQSYPVLFVYSTVLKAFSFCRVKAVISQFIMTYQCVLCSKSSHRYPQALKRTTGNNWAHVLCAVWIPEVSFVDMTLLSPIESIGSIRLERWKQVCSICKQQTGACVSCGEGCKRVFHVTCAQEAGYVVAFEMQPAKNVKGGLMVPRIWCPIHDLSSHKVIRIRDQPDALTDRTALLTYVHYYKQSDPSIPLAMRKSRQLQSLNPAISVSSSLHVQGSRRLFSLGAGAKWSTTKGAQGQVGSSASCSLCHTTASSIWWNTTQLSETKSEKIDSIK</sequence>
<keyword evidence="3" id="KW-0862">Zinc</keyword>
<keyword evidence="5" id="KW-0539">Nucleus</keyword>
<feature type="compositionally biased region" description="Polar residues" evidence="7">
    <location>
        <begin position="282"/>
        <end position="294"/>
    </location>
</feature>
<dbReference type="InterPro" id="IPR001965">
    <property type="entry name" value="Znf_PHD"/>
</dbReference>
<dbReference type="FunFam" id="1.10.10.60:FF:000012">
    <property type="entry name" value="Metastasis-associated 1 family, member 3"/>
    <property type="match status" value="1"/>
</dbReference>
<protein>
    <submittedName>
        <fullName evidence="13">PHD type zinc finger protein with BAH domain-containing protein</fullName>
    </submittedName>
</protein>
<dbReference type="PROSITE" id="PS51038">
    <property type="entry name" value="BAH"/>
    <property type="match status" value="1"/>
</dbReference>
<evidence type="ECO:0000256" key="6">
    <source>
        <dbReference type="PROSITE-ProRule" id="PRU00094"/>
    </source>
</evidence>
<dbReference type="InterPro" id="IPR001025">
    <property type="entry name" value="BAH_dom"/>
</dbReference>
<dbReference type="SUPFAM" id="SSF57716">
    <property type="entry name" value="Glucocorticoid receptor-like (DNA-binding domain)"/>
    <property type="match status" value="1"/>
</dbReference>
<dbReference type="GO" id="GO:0043565">
    <property type="term" value="F:sequence-specific DNA binding"/>
    <property type="evidence" value="ECO:0007669"/>
    <property type="project" value="InterPro"/>
</dbReference>
<feature type="compositionally biased region" description="Low complexity" evidence="7">
    <location>
        <begin position="250"/>
        <end position="281"/>
    </location>
</feature>
<dbReference type="InterPro" id="IPR009057">
    <property type="entry name" value="Homeodomain-like_sf"/>
</dbReference>
<evidence type="ECO:0000256" key="5">
    <source>
        <dbReference type="ARBA" id="ARBA00023242"/>
    </source>
</evidence>
<evidence type="ECO:0000259" key="9">
    <source>
        <dbReference type="PROSITE" id="PS51038"/>
    </source>
</evidence>
<dbReference type="GO" id="GO:0004842">
    <property type="term" value="F:ubiquitin-protein transferase activity"/>
    <property type="evidence" value="ECO:0007669"/>
    <property type="project" value="TreeGrafter"/>
</dbReference>
<dbReference type="GO" id="GO:0048189">
    <property type="term" value="C:Lid2 complex"/>
    <property type="evidence" value="ECO:0007669"/>
    <property type="project" value="TreeGrafter"/>
</dbReference>
<feature type="compositionally biased region" description="Polar residues" evidence="7">
    <location>
        <begin position="352"/>
        <end position="364"/>
    </location>
</feature>
<accession>A0A9P6FTB3</accession>
<feature type="region of interest" description="Disordered" evidence="7">
    <location>
        <begin position="665"/>
        <end position="707"/>
    </location>
</feature>
<dbReference type="InterPro" id="IPR011011">
    <property type="entry name" value="Znf_FYVE_PHD"/>
</dbReference>
<dbReference type="SMART" id="SM00439">
    <property type="entry name" value="BAH"/>
    <property type="match status" value="1"/>
</dbReference>
<keyword evidence="4" id="KW-0238">DNA-binding</keyword>
<keyword evidence="2 6" id="KW-0863">Zinc-finger</keyword>
<feature type="domain" description="ELM2" evidence="10">
    <location>
        <begin position="330"/>
        <end position="503"/>
    </location>
</feature>
<evidence type="ECO:0000259" key="10">
    <source>
        <dbReference type="PROSITE" id="PS51156"/>
    </source>
</evidence>
<dbReference type="InterPro" id="IPR043151">
    <property type="entry name" value="BAH_sf"/>
</dbReference>
<dbReference type="Pfam" id="PF13832">
    <property type="entry name" value="zf-HC5HC2H_2"/>
    <property type="match status" value="1"/>
</dbReference>
<feature type="domain" description="BAH" evidence="9">
    <location>
        <begin position="20"/>
        <end position="136"/>
    </location>
</feature>
<dbReference type="Gene3D" id="2.30.30.490">
    <property type="match status" value="1"/>
</dbReference>
<feature type="region of interest" description="Disordered" evidence="7">
    <location>
        <begin position="577"/>
        <end position="603"/>
    </location>
</feature>
<reference evidence="13" key="1">
    <citation type="journal article" date="2020" name="Fungal Divers.">
        <title>Resolving the Mortierellaceae phylogeny through synthesis of multi-gene phylogenetics and phylogenomics.</title>
        <authorList>
            <person name="Vandepol N."/>
            <person name="Liber J."/>
            <person name="Desiro A."/>
            <person name="Na H."/>
            <person name="Kennedy M."/>
            <person name="Barry K."/>
            <person name="Grigoriev I.V."/>
            <person name="Miller A.N."/>
            <person name="O'Donnell K."/>
            <person name="Stajich J.E."/>
            <person name="Bonito G."/>
        </authorList>
    </citation>
    <scope>NUCLEOTIDE SEQUENCE</scope>
    <source>
        <strain evidence="13">KOD1015</strain>
    </source>
</reference>
<keyword evidence="14" id="KW-1185">Reference proteome</keyword>
<feature type="domain" description="SANT" evidence="11">
    <location>
        <begin position="510"/>
        <end position="558"/>
    </location>
</feature>